<dbReference type="SUPFAM" id="SSF47240">
    <property type="entry name" value="Ferritin-like"/>
    <property type="match status" value="1"/>
</dbReference>
<feature type="binding site" evidence="2">
    <location>
        <position position="66"/>
    </location>
    <ligand>
        <name>Mn(2+)</name>
        <dbReference type="ChEBI" id="CHEBI:29035"/>
        <label>2</label>
    </ligand>
</feature>
<comment type="cofactor">
    <cofactor evidence="2">
        <name>Mn(2+)</name>
        <dbReference type="ChEBI" id="CHEBI:29035"/>
    </cofactor>
    <text evidence="2">Binds 2 manganese ions per subunit.</text>
</comment>
<keyword evidence="2" id="KW-0479">Metal-binding</keyword>
<name>A0A3G2R916_9FIRM</name>
<feature type="binding site" evidence="2">
    <location>
        <position position="69"/>
    </location>
    <ligand>
        <name>Mn(2+)</name>
        <dbReference type="ChEBI" id="CHEBI:29035"/>
        <label>1</label>
    </ligand>
</feature>
<dbReference type="KEGG" id="bacg:D2962_16790"/>
<dbReference type="CDD" id="cd07908">
    <property type="entry name" value="Mn_catalase_like"/>
    <property type="match status" value="1"/>
</dbReference>
<evidence type="ECO:0000313" key="4">
    <source>
        <dbReference type="EMBL" id="AYO32034.1"/>
    </source>
</evidence>
<dbReference type="Proteomes" id="UP000280960">
    <property type="component" value="Chromosome"/>
</dbReference>
<evidence type="ECO:0000256" key="2">
    <source>
        <dbReference type="PIRSR" id="PIRSR607760-1"/>
    </source>
</evidence>
<comment type="similarity">
    <text evidence="1">Belongs to the manganese catalase family.</text>
</comment>
<evidence type="ECO:0000256" key="1">
    <source>
        <dbReference type="ARBA" id="ARBA00007644"/>
    </source>
</evidence>
<dbReference type="Gene3D" id="1.20.1260.10">
    <property type="match status" value="2"/>
</dbReference>
<keyword evidence="5" id="KW-1185">Reference proteome</keyword>
<sequence length="163" mass="19200">MESCRRPEPYPPMEVAERNLTYAKILARDYAGTVSEMTAITQYVYHNLDIGNKEVSDLMMCIARVEMHHLHMLGTLIKKLGGDPRYEVESNYWNAGFVKYGRNMCQQITLDIDAEYAAIRQYRLHLTYIDDPFVKEVIKRIIMDEEYHIKLFTGVYEKYCKNK</sequence>
<accession>A0A3G2R916</accession>
<dbReference type="RefSeq" id="WP_122015644.1">
    <property type="nucleotide sequence ID" value="NZ_CP033169.1"/>
</dbReference>
<keyword evidence="3" id="KW-0106">Calcium</keyword>
<feature type="binding site" evidence="2">
    <location>
        <position position="36"/>
    </location>
    <ligand>
        <name>Mn(2+)</name>
        <dbReference type="ChEBI" id="CHEBI:29035"/>
        <label>1</label>
    </ligand>
</feature>
<dbReference type="InterPro" id="IPR007760">
    <property type="entry name" value="Mn_catalase"/>
</dbReference>
<evidence type="ECO:0000256" key="3">
    <source>
        <dbReference type="PIRSR" id="PIRSR607760-2"/>
    </source>
</evidence>
<dbReference type="GO" id="GO:0046872">
    <property type="term" value="F:metal ion binding"/>
    <property type="evidence" value="ECO:0007669"/>
    <property type="project" value="UniProtKB-KW"/>
</dbReference>
<proteinExistence type="inferred from homology"/>
<keyword evidence="2" id="KW-0464">Manganese</keyword>
<dbReference type="EMBL" id="CP033169">
    <property type="protein sequence ID" value="AYO32034.1"/>
    <property type="molecule type" value="Genomic_DNA"/>
</dbReference>
<evidence type="ECO:0000313" key="5">
    <source>
        <dbReference type="Proteomes" id="UP000280960"/>
    </source>
</evidence>
<comment type="cofactor">
    <cofactor evidence="3">
        <name>Ca(2+)</name>
        <dbReference type="ChEBI" id="CHEBI:29108"/>
    </cofactor>
    <text evidence="3">Binds 1 Ca(2+) ion per subunit.</text>
</comment>
<dbReference type="InterPro" id="IPR012347">
    <property type="entry name" value="Ferritin-like"/>
</dbReference>
<protein>
    <submittedName>
        <fullName evidence="4">Bacterioferritin</fullName>
    </submittedName>
</protein>
<reference evidence="4 5" key="1">
    <citation type="submission" date="2018-10" db="EMBL/GenBank/DDBJ databases">
        <authorList>
            <person name="Zhang X."/>
        </authorList>
    </citation>
    <scope>NUCLEOTIDE SEQUENCE [LARGE SCALE GENOMIC DNA]</scope>
    <source>
        <strain evidence="4 5">SK-G1</strain>
    </source>
</reference>
<organism evidence="4 5">
    <name type="scientific">Biomaibacter acetigenes</name>
    <dbReference type="NCBI Taxonomy" id="2316383"/>
    <lineage>
        <taxon>Bacteria</taxon>
        <taxon>Bacillati</taxon>
        <taxon>Bacillota</taxon>
        <taxon>Clostridia</taxon>
        <taxon>Thermosediminibacterales</taxon>
        <taxon>Tepidanaerobacteraceae</taxon>
        <taxon>Biomaibacter</taxon>
    </lineage>
</organism>
<gene>
    <name evidence="4" type="ORF">D2962_16790</name>
</gene>
<feature type="binding site" evidence="3">
    <location>
        <position position="57"/>
    </location>
    <ligand>
        <name>Ca(2+)</name>
        <dbReference type="ChEBI" id="CHEBI:29108"/>
    </ligand>
</feature>
<dbReference type="Pfam" id="PF05067">
    <property type="entry name" value="Mn_catalase"/>
    <property type="match status" value="1"/>
</dbReference>
<dbReference type="AlphaFoldDB" id="A0A3G2R916"/>
<dbReference type="InterPro" id="IPR009078">
    <property type="entry name" value="Ferritin-like_SF"/>
</dbReference>